<accession>A0A0E0JT37</accession>
<protein>
    <submittedName>
        <fullName evidence="2">Uncharacterized protein</fullName>
    </submittedName>
</protein>
<dbReference type="HOGENOM" id="CLU_1899584_0_0_1"/>
<dbReference type="Gramene" id="OPUNC01G41530.3">
    <property type="protein sequence ID" value="OPUNC01G41530.3"/>
    <property type="gene ID" value="OPUNC01G41530"/>
</dbReference>
<sequence>MAAATGDDEDVEEIQGHRSLPFPKFYPPPPVSSDLEGLWRVHRHRSGGGGGGWQDSAWSWRAAVTHSSFVHLRSPTLTMEGDGMLVNSALDPAVRQLQMPWREEGHHAGSGGRIGSTRSCHGKLNQVVVVAGWG</sequence>
<feature type="compositionally biased region" description="Acidic residues" evidence="1">
    <location>
        <begin position="1"/>
        <end position="13"/>
    </location>
</feature>
<organism evidence="2">
    <name type="scientific">Oryza punctata</name>
    <name type="common">Red rice</name>
    <dbReference type="NCBI Taxonomy" id="4537"/>
    <lineage>
        <taxon>Eukaryota</taxon>
        <taxon>Viridiplantae</taxon>
        <taxon>Streptophyta</taxon>
        <taxon>Embryophyta</taxon>
        <taxon>Tracheophyta</taxon>
        <taxon>Spermatophyta</taxon>
        <taxon>Magnoliopsida</taxon>
        <taxon>Liliopsida</taxon>
        <taxon>Poales</taxon>
        <taxon>Poaceae</taxon>
        <taxon>BOP clade</taxon>
        <taxon>Oryzoideae</taxon>
        <taxon>Oryzeae</taxon>
        <taxon>Oryzinae</taxon>
        <taxon>Oryza</taxon>
    </lineage>
</organism>
<keyword evidence="3" id="KW-1185">Reference proteome</keyword>
<name>A0A0E0JT37_ORYPU</name>
<dbReference type="AlphaFoldDB" id="A0A0E0JT37"/>
<reference evidence="2" key="1">
    <citation type="submission" date="2015-04" db="UniProtKB">
        <authorList>
            <consortium name="EnsemblPlants"/>
        </authorList>
    </citation>
    <scope>IDENTIFICATION</scope>
</reference>
<evidence type="ECO:0000313" key="3">
    <source>
        <dbReference type="Proteomes" id="UP000026962"/>
    </source>
</evidence>
<dbReference type="Proteomes" id="UP000026962">
    <property type="component" value="Chromosome 1"/>
</dbReference>
<dbReference type="EnsemblPlants" id="OPUNC01G41530.3">
    <property type="protein sequence ID" value="OPUNC01G41530.3"/>
    <property type="gene ID" value="OPUNC01G41530"/>
</dbReference>
<feature type="region of interest" description="Disordered" evidence="1">
    <location>
        <begin position="1"/>
        <end position="28"/>
    </location>
</feature>
<proteinExistence type="predicted"/>
<evidence type="ECO:0000256" key="1">
    <source>
        <dbReference type="SAM" id="MobiDB-lite"/>
    </source>
</evidence>
<reference evidence="2" key="2">
    <citation type="submission" date="2018-05" db="EMBL/GenBank/DDBJ databases">
        <title>OpunRS2 (Oryza punctata Reference Sequence Version 2).</title>
        <authorList>
            <person name="Zhang J."/>
            <person name="Kudrna D."/>
            <person name="Lee S."/>
            <person name="Talag J."/>
            <person name="Welchert J."/>
            <person name="Wing R.A."/>
        </authorList>
    </citation>
    <scope>NUCLEOTIDE SEQUENCE [LARGE SCALE GENOMIC DNA]</scope>
</reference>
<evidence type="ECO:0000313" key="2">
    <source>
        <dbReference type="EnsemblPlants" id="OPUNC01G41530.3"/>
    </source>
</evidence>